<feature type="transmembrane region" description="Helical" evidence="7">
    <location>
        <begin position="305"/>
        <end position="329"/>
    </location>
</feature>
<feature type="transmembrane region" description="Helical" evidence="7">
    <location>
        <begin position="185"/>
        <end position="204"/>
    </location>
</feature>
<evidence type="ECO:0000313" key="9">
    <source>
        <dbReference type="Proteomes" id="UP000007073"/>
    </source>
</evidence>
<dbReference type="RefSeq" id="WP_004512260.1">
    <property type="nucleotide sequence ID" value="NC_007517.1"/>
</dbReference>
<dbReference type="HOGENOM" id="CLU_431347_0_0_7"/>
<keyword evidence="9" id="KW-1185">Reference proteome</keyword>
<feature type="transmembrane region" description="Helical" evidence="7">
    <location>
        <begin position="153"/>
        <end position="173"/>
    </location>
</feature>
<comment type="subcellular location">
    <subcellularLocation>
        <location evidence="1">Cell membrane</location>
        <topology evidence="1">Multi-pass membrane protein</topology>
    </subcellularLocation>
</comment>
<evidence type="ECO:0000256" key="5">
    <source>
        <dbReference type="ARBA" id="ARBA00022989"/>
    </source>
</evidence>
<evidence type="ECO:0000256" key="3">
    <source>
        <dbReference type="ARBA" id="ARBA00022475"/>
    </source>
</evidence>
<keyword evidence="5 7" id="KW-1133">Transmembrane helix</keyword>
<name>Q39Y68_GEOMG</name>
<dbReference type="GO" id="GO:0005886">
    <property type="term" value="C:plasma membrane"/>
    <property type="evidence" value="ECO:0007669"/>
    <property type="project" value="UniProtKB-SubCell"/>
</dbReference>
<protein>
    <submittedName>
        <fullName evidence="8">Membrane protein DUF318</fullName>
    </submittedName>
</protein>
<feature type="transmembrane region" description="Helical" evidence="7">
    <location>
        <begin position="368"/>
        <end position="387"/>
    </location>
</feature>
<feature type="transmembrane region" description="Helical" evidence="7">
    <location>
        <begin position="27"/>
        <end position="44"/>
    </location>
</feature>
<keyword evidence="3" id="KW-1003">Cell membrane</keyword>
<proteinExistence type="inferred from homology"/>
<dbReference type="PANTHER" id="PTHR34184:SF4">
    <property type="entry name" value="UPF0718 PROTEIN YCGR"/>
    <property type="match status" value="1"/>
</dbReference>
<dbReference type="AlphaFoldDB" id="Q39Y68"/>
<dbReference type="EMBL" id="CP000148">
    <property type="protein sequence ID" value="ABB30806.1"/>
    <property type="molecule type" value="Genomic_DNA"/>
</dbReference>
<dbReference type="PANTHER" id="PTHR34184">
    <property type="entry name" value="UPF0718 PROTEIN YCGR"/>
    <property type="match status" value="1"/>
</dbReference>
<dbReference type="eggNOG" id="COG0701">
    <property type="taxonomic scope" value="Bacteria"/>
</dbReference>
<feature type="transmembrane region" description="Helical" evidence="7">
    <location>
        <begin position="87"/>
        <end position="108"/>
    </location>
</feature>
<feature type="transmembrane region" description="Helical" evidence="7">
    <location>
        <begin position="266"/>
        <end position="284"/>
    </location>
</feature>
<feature type="transmembrane region" description="Helical" evidence="7">
    <location>
        <begin position="341"/>
        <end position="361"/>
    </location>
</feature>
<reference evidence="8 9" key="2">
    <citation type="journal article" date="2009" name="BMC Microbiol.">
        <title>The genome sequence of Geobacter metallireducens: features of metabolism, physiology and regulation common and dissimilar to Geobacter sulfurreducens.</title>
        <authorList>
            <person name="Aklujkar M."/>
            <person name="Krushkal J."/>
            <person name="DiBartolo G."/>
            <person name="Lapidus A."/>
            <person name="Land M.L."/>
            <person name="Lovley D.R."/>
        </authorList>
    </citation>
    <scope>NUCLEOTIDE SEQUENCE [LARGE SCALE GENOMIC DNA]</scope>
    <source>
        <strain evidence="9">ATCC 53774 / DSM 7210 / GS-15</strain>
    </source>
</reference>
<feature type="transmembrane region" description="Helical" evidence="7">
    <location>
        <begin position="120"/>
        <end position="147"/>
    </location>
</feature>
<gene>
    <name evidence="8" type="ordered locus">Gmet_0563</name>
</gene>
<accession>Q39Y68</accession>
<keyword evidence="4 7" id="KW-0812">Transmembrane</keyword>
<evidence type="ECO:0000256" key="2">
    <source>
        <dbReference type="ARBA" id="ARBA00006386"/>
    </source>
</evidence>
<organism evidence="8 9">
    <name type="scientific">Geobacter metallireducens (strain ATCC 53774 / DSM 7210 / GS-15)</name>
    <dbReference type="NCBI Taxonomy" id="269799"/>
    <lineage>
        <taxon>Bacteria</taxon>
        <taxon>Pseudomonadati</taxon>
        <taxon>Thermodesulfobacteriota</taxon>
        <taxon>Desulfuromonadia</taxon>
        <taxon>Geobacterales</taxon>
        <taxon>Geobacteraceae</taxon>
        <taxon>Geobacter</taxon>
    </lineage>
</organism>
<evidence type="ECO:0000256" key="4">
    <source>
        <dbReference type="ARBA" id="ARBA00022692"/>
    </source>
</evidence>
<dbReference type="Proteomes" id="UP000007073">
    <property type="component" value="Chromosome"/>
</dbReference>
<evidence type="ECO:0000256" key="7">
    <source>
        <dbReference type="SAM" id="Phobius"/>
    </source>
</evidence>
<keyword evidence="6 7" id="KW-0472">Membrane</keyword>
<dbReference type="InterPro" id="IPR052923">
    <property type="entry name" value="UPF0718"/>
</dbReference>
<evidence type="ECO:0000313" key="8">
    <source>
        <dbReference type="EMBL" id="ABB30806.1"/>
    </source>
</evidence>
<dbReference type="KEGG" id="gme:Gmet_0563"/>
<evidence type="ECO:0000256" key="1">
    <source>
        <dbReference type="ARBA" id="ARBA00004651"/>
    </source>
</evidence>
<sequence>MAVNIFGSKPKEACEVHGHHSGSGNRMLVAMILISLSLVVWHVGSTGTGGHPAASGAAPVPFPVRLGSELRDLFFSDHGVLAELRDVFPYFLVGILIAGYLRTFKIAVKLQAKLRKYGVLSVFIASFVGIITPLCACGTVTTAISLLVAGIPLAPVMALMVTSPLLSPSTYLLTLNDLGPEWTAIRTISALSMGIFAGLVTHFLSNRPGFRKNEIFIEGALVRGDFHDEDYPDERLRCNCRRQFGNRIAVRTGNKFLIFLAKSVEMLWVVGKYVIVGVVIGAVVERYMPQEWVYRFFGQGDPLGILWVTLASVPMFLHQISASSIIHHIKGSLGGTLDAGAALAFMIGGPVTAVPTMVLFWSFFRKRVFFLYMFVCLSGTLLIAYAFQALVFTPGVDIGNPLLKGVASLSGGEASVIAKQDANVRMVLDPGGKGVVATYSNAVDGRGPVVFDGVRGRFTASLANRYDNRAYIGNIADWLGENSLTAASAKILVYSLGNGAGDAASLLGEKTLAELGARGFTVKAVERHDVPRITEGVLAGCGQVWLFFGDDHADGLNDAEVKLLADFNANGGGALIVPGVANTRGANLLVSRYGVTFSGVADNGPEVRVSAASTVLNRTAEWLGSVLKLVKKA</sequence>
<reference evidence="8 9" key="1">
    <citation type="submission" date="2005-10" db="EMBL/GenBank/DDBJ databases">
        <title>Complete sequence of Geobacter metallireducens GS-15.</title>
        <authorList>
            <consortium name="US DOE Joint Genome Institute"/>
            <person name="Copeland A."/>
            <person name="Lucas S."/>
            <person name="Lapidus A."/>
            <person name="Barry K."/>
            <person name="Detter J.C."/>
            <person name="Glavina T."/>
            <person name="Hammon N."/>
            <person name="Israni S."/>
            <person name="Pitluck S."/>
            <person name="Di Bartolo G."/>
            <person name="Chain P."/>
            <person name="Schmutz J."/>
            <person name="Larimer F."/>
            <person name="Land M."/>
            <person name="Kyrpides N."/>
            <person name="Ivanova N."/>
            <person name="Richardson P."/>
        </authorList>
    </citation>
    <scope>NUCLEOTIDE SEQUENCE [LARGE SCALE GENOMIC DNA]</scope>
    <source>
        <strain evidence="9">ATCC 53774 / DSM 7210 / GS-15</strain>
    </source>
</reference>
<comment type="similarity">
    <text evidence="2">Belongs to the UPF0718 family.</text>
</comment>
<dbReference type="Pfam" id="PF03773">
    <property type="entry name" value="ArsP_1"/>
    <property type="match status" value="1"/>
</dbReference>
<evidence type="ECO:0000256" key="6">
    <source>
        <dbReference type="ARBA" id="ARBA00023136"/>
    </source>
</evidence>
<dbReference type="STRING" id="269799.Gmet_0563"/>
<dbReference type="InterPro" id="IPR005524">
    <property type="entry name" value="DUF318"/>
</dbReference>